<gene>
    <name evidence="6" type="ORF">GSI_07362</name>
</gene>
<dbReference type="PROSITE" id="PS50865">
    <property type="entry name" value="ZF_MYND_2"/>
    <property type="match status" value="1"/>
</dbReference>
<dbReference type="InterPro" id="IPR002893">
    <property type="entry name" value="Znf_MYND"/>
</dbReference>
<keyword evidence="1" id="KW-0479">Metal-binding</keyword>
<dbReference type="Proteomes" id="UP000230002">
    <property type="component" value="Unassembled WGS sequence"/>
</dbReference>
<keyword evidence="3" id="KW-0862">Zinc</keyword>
<dbReference type="EMBL" id="AYKW01000014">
    <property type="protein sequence ID" value="PIL30660.1"/>
    <property type="molecule type" value="Genomic_DNA"/>
</dbReference>
<evidence type="ECO:0000256" key="4">
    <source>
        <dbReference type="PROSITE-ProRule" id="PRU00134"/>
    </source>
</evidence>
<evidence type="ECO:0000313" key="6">
    <source>
        <dbReference type="EMBL" id="PIL30660.1"/>
    </source>
</evidence>
<evidence type="ECO:0000256" key="3">
    <source>
        <dbReference type="ARBA" id="ARBA00022833"/>
    </source>
</evidence>
<reference evidence="6 7" key="1">
    <citation type="journal article" date="2015" name="Sci. Rep.">
        <title>Chromosome-level genome map provides insights into diverse defense mechanisms in the medicinal fungus Ganoderma sinense.</title>
        <authorList>
            <person name="Zhu Y."/>
            <person name="Xu J."/>
            <person name="Sun C."/>
            <person name="Zhou S."/>
            <person name="Xu H."/>
            <person name="Nelson D.R."/>
            <person name="Qian J."/>
            <person name="Song J."/>
            <person name="Luo H."/>
            <person name="Xiang L."/>
            <person name="Li Y."/>
            <person name="Xu Z."/>
            <person name="Ji A."/>
            <person name="Wang L."/>
            <person name="Lu S."/>
            <person name="Hayward A."/>
            <person name="Sun W."/>
            <person name="Li X."/>
            <person name="Schwartz D.C."/>
            <person name="Wang Y."/>
            <person name="Chen S."/>
        </authorList>
    </citation>
    <scope>NUCLEOTIDE SEQUENCE [LARGE SCALE GENOMIC DNA]</scope>
    <source>
        <strain evidence="6 7">ZZ0214-1</strain>
    </source>
</reference>
<dbReference type="Pfam" id="PF01753">
    <property type="entry name" value="zf-MYND"/>
    <property type="match status" value="1"/>
</dbReference>
<dbReference type="Gene3D" id="6.10.140.2220">
    <property type="match status" value="1"/>
</dbReference>
<dbReference type="OrthoDB" id="2727672at2759"/>
<dbReference type="PROSITE" id="PS01360">
    <property type="entry name" value="ZF_MYND_1"/>
    <property type="match status" value="1"/>
</dbReference>
<dbReference type="STRING" id="1077348.A0A2G8SA70"/>
<sequence length="328" mass="37417">MPIETHPLQTTFRPGDPSLLRNKQGRCRKCDKAQTPGEKFRFCKGCNVAIYCSEECQRAHWEHHKPLCQYQQENTAFFQSHPEVIAPTEPGMPNILEMQLYLRDFTEAHRPSFQGLLHAKMLSMGGTKKVLTKENPQVCLIPLKYRPPGPDGVNPALTFSYSNCVMLPRARVLADAAEHRPRFLEAWEKSAESRAHVAATFGNDLDFVDILPVLFAPHHGPAQFGYFPQYSGFEGDGLERPPSREVIAAQLDTYAMFIELGIVLRQPSATAAPIPGYMQKIGDGKKWEWRAMWTNWYSDPEWTRAKTSKDRVRLFKRKLAEAQRREAS</sequence>
<evidence type="ECO:0000256" key="2">
    <source>
        <dbReference type="ARBA" id="ARBA00022771"/>
    </source>
</evidence>
<dbReference type="SUPFAM" id="SSF144232">
    <property type="entry name" value="HIT/MYND zinc finger-like"/>
    <property type="match status" value="1"/>
</dbReference>
<evidence type="ECO:0000313" key="7">
    <source>
        <dbReference type="Proteomes" id="UP000230002"/>
    </source>
</evidence>
<dbReference type="AlphaFoldDB" id="A0A2G8SA70"/>
<comment type="caution">
    <text evidence="6">The sequence shown here is derived from an EMBL/GenBank/DDBJ whole genome shotgun (WGS) entry which is preliminary data.</text>
</comment>
<proteinExistence type="predicted"/>
<evidence type="ECO:0000259" key="5">
    <source>
        <dbReference type="PROSITE" id="PS50865"/>
    </source>
</evidence>
<keyword evidence="2 4" id="KW-0863">Zinc-finger</keyword>
<protein>
    <recommendedName>
        <fullName evidence="5">MYND-type domain-containing protein</fullName>
    </recommendedName>
</protein>
<feature type="domain" description="MYND-type" evidence="5">
    <location>
        <begin position="27"/>
        <end position="68"/>
    </location>
</feature>
<dbReference type="GO" id="GO:0008270">
    <property type="term" value="F:zinc ion binding"/>
    <property type="evidence" value="ECO:0007669"/>
    <property type="project" value="UniProtKB-KW"/>
</dbReference>
<keyword evidence="7" id="KW-1185">Reference proteome</keyword>
<evidence type="ECO:0000256" key="1">
    <source>
        <dbReference type="ARBA" id="ARBA00022723"/>
    </source>
</evidence>
<accession>A0A2G8SA70</accession>
<organism evidence="6 7">
    <name type="scientific">Ganoderma sinense ZZ0214-1</name>
    <dbReference type="NCBI Taxonomy" id="1077348"/>
    <lineage>
        <taxon>Eukaryota</taxon>
        <taxon>Fungi</taxon>
        <taxon>Dikarya</taxon>
        <taxon>Basidiomycota</taxon>
        <taxon>Agaricomycotina</taxon>
        <taxon>Agaricomycetes</taxon>
        <taxon>Polyporales</taxon>
        <taxon>Polyporaceae</taxon>
        <taxon>Ganoderma</taxon>
    </lineage>
</organism>
<name>A0A2G8SA70_9APHY</name>